<reference evidence="2 3" key="1">
    <citation type="submission" date="2019-03" db="EMBL/GenBank/DDBJ databases">
        <authorList>
            <person name="Yang Y."/>
        </authorList>
    </citation>
    <scope>NUCLEOTIDE SEQUENCE [LARGE SCALE GENOMIC DNA]</scope>
    <source>
        <strain evidence="2 3">ASL-1</strain>
    </source>
</reference>
<evidence type="ECO:0000313" key="2">
    <source>
        <dbReference type="EMBL" id="TFE02378.1"/>
    </source>
</evidence>
<accession>A0A4Y8LIT2</accession>
<gene>
    <name evidence="2" type="ORF">E2626_07300</name>
</gene>
<protein>
    <submittedName>
        <fullName evidence="2">Uncharacterized protein</fullName>
    </submittedName>
</protein>
<proteinExistence type="predicted"/>
<name>A0A4Y8LIT2_9BACL</name>
<sequence>MNDPYLPDSSINHRRGLSASRLTVIAAALTTVADAIDTVAAIRAVKEEEIDKIEVQKRYDQQNRILEDLKTQLEELKAQIASSDFKSEPVAPAYSINIETLHITLPGSESDSEEKS</sequence>
<keyword evidence="3" id="KW-1185">Reference proteome</keyword>
<evidence type="ECO:0000256" key="1">
    <source>
        <dbReference type="SAM" id="Coils"/>
    </source>
</evidence>
<dbReference type="AlphaFoldDB" id="A0A4Y8LIT2"/>
<evidence type="ECO:0000313" key="3">
    <source>
        <dbReference type="Proteomes" id="UP000297776"/>
    </source>
</evidence>
<comment type="caution">
    <text evidence="2">The sequence shown here is derived from an EMBL/GenBank/DDBJ whole genome shotgun (WGS) entry which is preliminary data.</text>
</comment>
<dbReference type="EMBL" id="SORX01000003">
    <property type="protein sequence ID" value="TFE02378.1"/>
    <property type="molecule type" value="Genomic_DNA"/>
</dbReference>
<dbReference type="RefSeq" id="WP_134381075.1">
    <property type="nucleotide sequence ID" value="NZ_SORX01000003.1"/>
</dbReference>
<organism evidence="2 3">
    <name type="scientific">Jeotgalibacillus salarius</name>
    <dbReference type="NCBI Taxonomy" id="546023"/>
    <lineage>
        <taxon>Bacteria</taxon>
        <taxon>Bacillati</taxon>
        <taxon>Bacillota</taxon>
        <taxon>Bacilli</taxon>
        <taxon>Bacillales</taxon>
        <taxon>Caryophanaceae</taxon>
        <taxon>Jeotgalibacillus</taxon>
    </lineage>
</organism>
<feature type="coiled-coil region" evidence="1">
    <location>
        <begin position="52"/>
        <end position="86"/>
    </location>
</feature>
<keyword evidence="1" id="KW-0175">Coiled coil</keyword>
<dbReference type="Proteomes" id="UP000297776">
    <property type="component" value="Unassembled WGS sequence"/>
</dbReference>